<feature type="transmembrane region" description="Helical" evidence="1">
    <location>
        <begin position="142"/>
        <end position="163"/>
    </location>
</feature>
<dbReference type="Proteomes" id="UP000295601">
    <property type="component" value="Unassembled WGS sequence"/>
</dbReference>
<keyword evidence="1" id="KW-0812">Transmembrane</keyword>
<feature type="transmembrane region" description="Helical" evidence="1">
    <location>
        <begin position="71"/>
        <end position="92"/>
    </location>
</feature>
<organism evidence="2 3">
    <name type="scientific">Leucobacter luti</name>
    <dbReference type="NCBI Taxonomy" id="340320"/>
    <lineage>
        <taxon>Bacteria</taxon>
        <taxon>Bacillati</taxon>
        <taxon>Actinomycetota</taxon>
        <taxon>Actinomycetes</taxon>
        <taxon>Micrococcales</taxon>
        <taxon>Microbacteriaceae</taxon>
        <taxon>Leucobacter</taxon>
    </lineage>
</organism>
<feature type="transmembrane region" description="Helical" evidence="1">
    <location>
        <begin position="112"/>
        <end position="130"/>
    </location>
</feature>
<feature type="transmembrane region" description="Helical" evidence="1">
    <location>
        <begin position="169"/>
        <end position="191"/>
    </location>
</feature>
<evidence type="ECO:0000313" key="3">
    <source>
        <dbReference type="Proteomes" id="UP000295601"/>
    </source>
</evidence>
<keyword evidence="3" id="KW-1185">Reference proteome</keyword>
<comment type="caution">
    <text evidence="2">The sequence shown here is derived from an EMBL/GenBank/DDBJ whole genome shotgun (WGS) entry which is preliminary data.</text>
</comment>
<protein>
    <recommendedName>
        <fullName evidence="4">DUF998 domain-containing protein</fullName>
    </recommendedName>
</protein>
<dbReference type="AlphaFoldDB" id="A0A4R6S653"/>
<accession>A0A4R6S653</accession>
<dbReference type="RefSeq" id="WP_220174582.1">
    <property type="nucleotide sequence ID" value="NZ_CP080492.1"/>
</dbReference>
<gene>
    <name evidence="2" type="ORF">EDF62_0015</name>
</gene>
<name>A0A4R6S653_9MICO</name>
<keyword evidence="1" id="KW-0472">Membrane</keyword>
<proteinExistence type="predicted"/>
<evidence type="ECO:0008006" key="4">
    <source>
        <dbReference type="Google" id="ProtNLM"/>
    </source>
</evidence>
<evidence type="ECO:0000256" key="1">
    <source>
        <dbReference type="SAM" id="Phobius"/>
    </source>
</evidence>
<sequence>MRLSGACLVLLALGMMWSARITFAGDTYVSGLGAHGEITASAFNTSLGMVAAGGALSAVGLWGLTSWRGRLGGLPLGATLLITSAMFAVAASVPCSTGCPLPLSQGAEIQDLIHTSAAVLGFALAGIAILQTLGIGRRYTLIAAPSIVLVILASVTGGLLSLAGSTTALGGWLELIAASAALFWLASVAVLTQFQAMDQRA</sequence>
<feature type="transmembrane region" description="Helical" evidence="1">
    <location>
        <begin position="40"/>
        <end position="64"/>
    </location>
</feature>
<keyword evidence="1" id="KW-1133">Transmembrane helix</keyword>
<reference evidence="2 3" key="1">
    <citation type="submission" date="2019-03" db="EMBL/GenBank/DDBJ databases">
        <title>Genomic analyses of the natural microbiome of Caenorhabditis elegans.</title>
        <authorList>
            <person name="Samuel B."/>
        </authorList>
    </citation>
    <scope>NUCLEOTIDE SEQUENCE [LARGE SCALE GENOMIC DNA]</scope>
    <source>
        <strain evidence="2 3">JUb18</strain>
    </source>
</reference>
<dbReference type="EMBL" id="SNYA01000001">
    <property type="protein sequence ID" value="TDP95339.1"/>
    <property type="molecule type" value="Genomic_DNA"/>
</dbReference>
<evidence type="ECO:0000313" key="2">
    <source>
        <dbReference type="EMBL" id="TDP95339.1"/>
    </source>
</evidence>